<reference evidence="3" key="1">
    <citation type="submission" date="2016-06" db="EMBL/GenBank/DDBJ databases">
        <title>Parallel loss of symbiosis genes in relatives of nitrogen-fixing non-legume Parasponia.</title>
        <authorList>
            <person name="Van Velzen R."/>
            <person name="Holmer R."/>
            <person name="Bu F."/>
            <person name="Rutten L."/>
            <person name="Van Zeijl A."/>
            <person name="Liu W."/>
            <person name="Santuari L."/>
            <person name="Cao Q."/>
            <person name="Sharma T."/>
            <person name="Shen D."/>
            <person name="Roswanjaya Y."/>
            <person name="Wardhani T."/>
            <person name="Kalhor M.S."/>
            <person name="Jansen J."/>
            <person name="Van den Hoogen J."/>
            <person name="Gungor B."/>
            <person name="Hartog M."/>
            <person name="Hontelez J."/>
            <person name="Verver J."/>
            <person name="Yang W.-C."/>
            <person name="Schijlen E."/>
            <person name="Repin R."/>
            <person name="Schilthuizen M."/>
            <person name="Schranz E."/>
            <person name="Heidstra R."/>
            <person name="Miyata K."/>
            <person name="Fedorova E."/>
            <person name="Kohlen W."/>
            <person name="Bisseling T."/>
            <person name="Smit S."/>
            <person name="Geurts R."/>
        </authorList>
    </citation>
    <scope>NUCLEOTIDE SEQUENCE [LARGE SCALE GENOMIC DNA]</scope>
    <source>
        <strain evidence="3">cv. WU1-14</strain>
    </source>
</reference>
<evidence type="ECO:0000313" key="3">
    <source>
        <dbReference type="Proteomes" id="UP000237105"/>
    </source>
</evidence>
<organism evidence="2 3">
    <name type="scientific">Parasponia andersonii</name>
    <name type="common">Sponia andersonii</name>
    <dbReference type="NCBI Taxonomy" id="3476"/>
    <lineage>
        <taxon>Eukaryota</taxon>
        <taxon>Viridiplantae</taxon>
        <taxon>Streptophyta</taxon>
        <taxon>Embryophyta</taxon>
        <taxon>Tracheophyta</taxon>
        <taxon>Spermatophyta</taxon>
        <taxon>Magnoliopsida</taxon>
        <taxon>eudicotyledons</taxon>
        <taxon>Gunneridae</taxon>
        <taxon>Pentapetalae</taxon>
        <taxon>rosids</taxon>
        <taxon>fabids</taxon>
        <taxon>Rosales</taxon>
        <taxon>Cannabaceae</taxon>
        <taxon>Parasponia</taxon>
    </lineage>
</organism>
<dbReference type="AlphaFoldDB" id="A0A2P5C326"/>
<dbReference type="OrthoDB" id="10325159at2759"/>
<dbReference type="EMBL" id="JXTB01000184">
    <property type="protein sequence ID" value="PON55394.1"/>
    <property type="molecule type" value="Genomic_DNA"/>
</dbReference>
<protein>
    <submittedName>
        <fullName evidence="2">Uncharacterized protein</fullName>
    </submittedName>
</protein>
<accession>A0A2P5C326</accession>
<name>A0A2P5C326_PARAD</name>
<proteinExistence type="predicted"/>
<feature type="region of interest" description="Disordered" evidence="1">
    <location>
        <begin position="1"/>
        <end position="27"/>
    </location>
</feature>
<sequence>MDERKLNSASCGGISPERLSKDSSVVMFPSDGGIGPVRALFERLREKRPRRSPIESGIGPSKLLLERSMAVRKVQSG</sequence>
<comment type="caution">
    <text evidence="2">The sequence shown here is derived from an EMBL/GenBank/DDBJ whole genome shotgun (WGS) entry which is preliminary data.</text>
</comment>
<keyword evidence="3" id="KW-1185">Reference proteome</keyword>
<gene>
    <name evidence="2" type="ORF">PanWU01x14_188880</name>
</gene>
<evidence type="ECO:0000256" key="1">
    <source>
        <dbReference type="SAM" id="MobiDB-lite"/>
    </source>
</evidence>
<dbReference type="Proteomes" id="UP000237105">
    <property type="component" value="Unassembled WGS sequence"/>
</dbReference>
<evidence type="ECO:0000313" key="2">
    <source>
        <dbReference type="EMBL" id="PON55394.1"/>
    </source>
</evidence>